<dbReference type="NCBIfam" id="TIGR01167">
    <property type="entry name" value="LPXTG_anchor"/>
    <property type="match status" value="1"/>
</dbReference>
<keyword evidence="2" id="KW-0812">Transmembrane</keyword>
<dbReference type="OrthoDB" id="32134at2"/>
<evidence type="ECO:0000313" key="4">
    <source>
        <dbReference type="EMBL" id="TWS98806.1"/>
    </source>
</evidence>
<dbReference type="AlphaFoldDB" id="A0A5C5SCW1"/>
<dbReference type="Gene3D" id="3.40.30.10">
    <property type="entry name" value="Glutaredoxin"/>
    <property type="match status" value="1"/>
</dbReference>
<dbReference type="Pfam" id="PF20207">
    <property type="entry name" value="DUF6568"/>
    <property type="match status" value="1"/>
</dbReference>
<dbReference type="RefSeq" id="WP_146565738.1">
    <property type="nucleotide sequence ID" value="NZ_VOHL01000001.1"/>
</dbReference>
<keyword evidence="2" id="KW-1133">Transmembrane helix</keyword>
<feature type="region of interest" description="Disordered" evidence="1">
    <location>
        <begin position="30"/>
        <end position="58"/>
    </location>
</feature>
<gene>
    <name evidence="4" type="ORF">FRX57_00920</name>
</gene>
<name>A0A5C5SCW1_9STRE</name>
<evidence type="ECO:0000256" key="2">
    <source>
        <dbReference type="SAM" id="Phobius"/>
    </source>
</evidence>
<keyword evidence="3" id="KW-0732">Signal</keyword>
<dbReference type="CDD" id="cd02947">
    <property type="entry name" value="TRX_family"/>
    <property type="match status" value="1"/>
</dbReference>
<evidence type="ECO:0000313" key="5">
    <source>
        <dbReference type="Proteomes" id="UP000317430"/>
    </source>
</evidence>
<feature type="chain" id="PRO_5023104996" evidence="3">
    <location>
        <begin position="27"/>
        <end position="347"/>
    </location>
</feature>
<dbReference type="InterPro" id="IPR036249">
    <property type="entry name" value="Thioredoxin-like_sf"/>
</dbReference>
<dbReference type="InterPro" id="IPR046698">
    <property type="entry name" value="PedC-like"/>
</dbReference>
<proteinExistence type="predicted"/>
<comment type="caution">
    <text evidence="4">The sequence shown here is derived from an EMBL/GenBank/DDBJ whole genome shotgun (WGS) entry which is preliminary data.</text>
</comment>
<protein>
    <submittedName>
        <fullName evidence="4">LPXTG cell wall anchor domain-containing protein</fullName>
    </submittedName>
</protein>
<reference evidence="4 5" key="1">
    <citation type="submission" date="2019-08" db="EMBL/GenBank/DDBJ databases">
        <authorList>
            <person name="Lei W."/>
        </authorList>
    </citation>
    <scope>NUCLEOTIDE SEQUENCE [LARGE SCALE GENOMIC DNA]</scope>
    <source>
        <strain evidence="4 5">CCUG 66496</strain>
    </source>
</reference>
<dbReference type="Proteomes" id="UP000317430">
    <property type="component" value="Unassembled WGS sequence"/>
</dbReference>
<dbReference type="EMBL" id="VOHL01000001">
    <property type="protein sequence ID" value="TWS98806.1"/>
    <property type="molecule type" value="Genomic_DNA"/>
</dbReference>
<keyword evidence="5" id="KW-1185">Reference proteome</keyword>
<dbReference type="SUPFAM" id="SSF52833">
    <property type="entry name" value="Thioredoxin-like"/>
    <property type="match status" value="1"/>
</dbReference>
<feature type="signal peptide" evidence="3">
    <location>
        <begin position="1"/>
        <end position="26"/>
    </location>
</feature>
<organism evidence="4 5">
    <name type="scientific">Streptococcus cuniculipharyngis</name>
    <dbReference type="NCBI Taxonomy" id="1562651"/>
    <lineage>
        <taxon>Bacteria</taxon>
        <taxon>Bacillati</taxon>
        <taxon>Bacillota</taxon>
        <taxon>Bacilli</taxon>
        <taxon>Lactobacillales</taxon>
        <taxon>Streptococcaceae</taxon>
        <taxon>Streptococcus</taxon>
    </lineage>
</organism>
<evidence type="ECO:0000256" key="3">
    <source>
        <dbReference type="SAM" id="SignalP"/>
    </source>
</evidence>
<accession>A0A5C5SCW1</accession>
<feature type="transmembrane region" description="Helical" evidence="2">
    <location>
        <begin position="314"/>
        <end position="332"/>
    </location>
</feature>
<sequence length="347" mass="38696">MSKKLFKSLLFSSVVLVTFGTSIVQAESPEADILDTPPSSISSDQTSEETSSYQSDSMITTENTVEVTTEEYNANVSEFKKVDIMDVRQGFTADGMEHTLYFGRGTCYYCRQFSPELKVFNQLIDNKLEYYDTDGDDFDDDAKEFLFKTIGIPGTPSVLYLKNGQPVSGWVGGGITAQQLYDYLYLGKLPEQPVEESKSDDIRTSVEDISSELANHLNNQNQTEVSDMITEKKVTLLESSKADSVTKQQNVNIETTRLTSNYLANNVIDTTKQEEPKKSSFKNLKTVSQTTSSETLPQAITKNTLLPKTGESNLNTPLVIGIFSMILGIITYKNLRIKKKMTTIPND</sequence>
<keyword evidence="2" id="KW-0472">Membrane</keyword>
<evidence type="ECO:0000256" key="1">
    <source>
        <dbReference type="SAM" id="MobiDB-lite"/>
    </source>
</evidence>
<feature type="compositionally biased region" description="Polar residues" evidence="1">
    <location>
        <begin position="37"/>
        <end position="58"/>
    </location>
</feature>